<gene>
    <name evidence="1" type="ORF">AVEN_33999_1</name>
</gene>
<protein>
    <submittedName>
        <fullName evidence="1">Uncharacterized protein</fullName>
    </submittedName>
</protein>
<name>A0A4Y2E580_ARAVE</name>
<proteinExistence type="predicted"/>
<sequence length="159" mass="18213">MITGYHSSLQHFFPSHNHSNRRIEDPNEAGALHFWKPNSNSILIYCSMYQKFYPYPFPSYPVSYIILQRVRGVRSHTKWLFPGMPGDARSEPCTALPPGPYITGSGECFLAQCAEVWAGLYKLPHIAARCDEMTLFCFPDTICFLLPLFHIQQHLQNAC</sequence>
<dbReference type="Proteomes" id="UP000499080">
    <property type="component" value="Unassembled WGS sequence"/>
</dbReference>
<evidence type="ECO:0000313" key="1">
    <source>
        <dbReference type="EMBL" id="GBM24041.1"/>
    </source>
</evidence>
<evidence type="ECO:0000313" key="2">
    <source>
        <dbReference type="Proteomes" id="UP000499080"/>
    </source>
</evidence>
<dbReference type="AlphaFoldDB" id="A0A4Y2E580"/>
<comment type="caution">
    <text evidence="1">The sequence shown here is derived from an EMBL/GenBank/DDBJ whole genome shotgun (WGS) entry which is preliminary data.</text>
</comment>
<reference evidence="1 2" key="1">
    <citation type="journal article" date="2019" name="Sci. Rep.">
        <title>Orb-weaving spider Araneus ventricosus genome elucidates the spidroin gene catalogue.</title>
        <authorList>
            <person name="Kono N."/>
            <person name="Nakamura H."/>
            <person name="Ohtoshi R."/>
            <person name="Moran D.A.P."/>
            <person name="Shinohara A."/>
            <person name="Yoshida Y."/>
            <person name="Fujiwara M."/>
            <person name="Mori M."/>
            <person name="Tomita M."/>
            <person name="Arakawa K."/>
        </authorList>
    </citation>
    <scope>NUCLEOTIDE SEQUENCE [LARGE SCALE GENOMIC DNA]</scope>
</reference>
<organism evidence="1 2">
    <name type="scientific">Araneus ventricosus</name>
    <name type="common">Orbweaver spider</name>
    <name type="synonym">Epeira ventricosa</name>
    <dbReference type="NCBI Taxonomy" id="182803"/>
    <lineage>
        <taxon>Eukaryota</taxon>
        <taxon>Metazoa</taxon>
        <taxon>Ecdysozoa</taxon>
        <taxon>Arthropoda</taxon>
        <taxon>Chelicerata</taxon>
        <taxon>Arachnida</taxon>
        <taxon>Araneae</taxon>
        <taxon>Araneomorphae</taxon>
        <taxon>Entelegynae</taxon>
        <taxon>Araneoidea</taxon>
        <taxon>Araneidae</taxon>
        <taxon>Araneus</taxon>
    </lineage>
</organism>
<dbReference type="EMBL" id="BGPR01000509">
    <property type="protein sequence ID" value="GBM24041.1"/>
    <property type="molecule type" value="Genomic_DNA"/>
</dbReference>
<keyword evidence="2" id="KW-1185">Reference proteome</keyword>
<accession>A0A4Y2E580</accession>